<dbReference type="GO" id="GO:0006508">
    <property type="term" value="P:proteolysis"/>
    <property type="evidence" value="ECO:0007669"/>
    <property type="project" value="InterPro"/>
</dbReference>
<accession>A0A6G0WQK7</accession>
<proteinExistence type="inferred from homology"/>
<feature type="signal peptide" evidence="5">
    <location>
        <begin position="1"/>
        <end position="16"/>
    </location>
</feature>
<dbReference type="InterPro" id="IPR000177">
    <property type="entry name" value="Apple"/>
</dbReference>
<keyword evidence="5" id="KW-0732">Signal</keyword>
<dbReference type="Pfam" id="PF14295">
    <property type="entry name" value="PAN_4"/>
    <property type="match status" value="5"/>
</dbReference>
<dbReference type="Pfam" id="PF00112">
    <property type="entry name" value="Peptidase_C1"/>
    <property type="match status" value="1"/>
</dbReference>
<dbReference type="SMART" id="SM00223">
    <property type="entry name" value="APPLE"/>
    <property type="match status" value="5"/>
</dbReference>
<dbReference type="PROSITE" id="PS00139">
    <property type="entry name" value="THIOL_PROTEASE_CYS"/>
    <property type="match status" value="1"/>
</dbReference>
<evidence type="ECO:0000256" key="3">
    <source>
        <dbReference type="ARBA" id="ARBA00023145"/>
    </source>
</evidence>
<evidence type="ECO:0000259" key="6">
    <source>
        <dbReference type="PROSITE" id="PS50948"/>
    </source>
</evidence>
<reference evidence="7 8" key="1">
    <citation type="submission" date="2019-07" db="EMBL/GenBank/DDBJ databases">
        <title>Genomics analysis of Aphanomyces spp. identifies a new class of oomycete effector associated with host adaptation.</title>
        <authorList>
            <person name="Gaulin E."/>
        </authorList>
    </citation>
    <scope>NUCLEOTIDE SEQUENCE [LARGE SCALE GENOMIC DNA]</scope>
    <source>
        <strain evidence="7 8">ATCC 201684</strain>
    </source>
</reference>
<name>A0A6G0WQK7_9STRA</name>
<dbReference type="InterPro" id="IPR000668">
    <property type="entry name" value="Peptidase_C1A_C"/>
</dbReference>
<evidence type="ECO:0000256" key="4">
    <source>
        <dbReference type="ARBA" id="ARBA00023157"/>
    </source>
</evidence>
<feature type="chain" id="PRO_5026228459" description="Apple domain-containing protein" evidence="5">
    <location>
        <begin position="17"/>
        <end position="708"/>
    </location>
</feature>
<dbReference type="PROSITE" id="PS50948">
    <property type="entry name" value="PAN"/>
    <property type="match status" value="2"/>
</dbReference>
<dbReference type="InterPro" id="IPR003609">
    <property type="entry name" value="Pan_app"/>
</dbReference>
<sequence length="708" mass="75321">MFRFFTLGVLAALALAATDPSDAELEKELAAWEASPNGQYAKQLGLVPETAPESIMGQSETSEKLRRWKAKKAMLPIYAERNPHATFTMNTPFALVTKEEAKYLFGAAPPPNLNVTTTTTPVQSGGSTSRRLDADIDWTTSGCIHPVQNQGACGSCWAFAATATIEAANCLAGRGLVKLSEQDIVSCSGAGNCVSGYPAIAIDYAAKNAVCLLKDYPYISGDDGNVHDCLSSCTKQNVNVQNSLYLYGEASYLSVMQAQPVAVFVYAGEEFMAYQSGILSHCNNQETSTTDHLIVAVATGTENGVPYIKYKNQWGIWWGEQGYVRLQRQVNACLSGRLATYPQMKVPLTTPPPAPYTCSAIEADTDYVGNDIGSTQQASPQACCDDCKKNNTCKLFVWYQGTCYLKSAAGTKTSASGRQAGFESTQPATCSTLEKDTDYNGNDVGSTQRASADLCCADCRANLACKLFVWYQGTCYLKSAAGTKVTLAGRTAGFTQSSSQCSTLQTNTDYYGNDIKSTQRASADLCCDDCKNTPGCQLFVWFQGTCYLKSAKGAQSTVTGATAGFVNFSGPTCGAVEANTDYPGQDLYTARTNDAGGCCTSCINEKACNAYSWTQDGSCYLKSSRVNPTAKSGVTSARVNKCSPVEQGVDYVGNDLYPVVAASFDDCCALCHNANGCKAYTYASGTCYLKSAKGATKANSAASSATTL</sequence>
<keyword evidence="3" id="KW-0865">Zymogen</keyword>
<dbReference type="VEuPathDB" id="FungiDB:AeMF1_007159"/>
<evidence type="ECO:0000313" key="8">
    <source>
        <dbReference type="Proteomes" id="UP000481153"/>
    </source>
</evidence>
<dbReference type="CDD" id="cd01100">
    <property type="entry name" value="APPLE_Factor_XI_like"/>
    <property type="match status" value="5"/>
</dbReference>
<dbReference type="EMBL" id="VJMJ01000162">
    <property type="protein sequence ID" value="KAF0729670.1"/>
    <property type="molecule type" value="Genomic_DNA"/>
</dbReference>
<feature type="domain" description="Apple" evidence="6">
    <location>
        <begin position="642"/>
        <end position="708"/>
    </location>
</feature>
<keyword evidence="8" id="KW-1185">Reference proteome</keyword>
<dbReference type="InterPro" id="IPR000169">
    <property type="entry name" value="Pept_cys_AS"/>
</dbReference>
<evidence type="ECO:0000256" key="2">
    <source>
        <dbReference type="ARBA" id="ARBA00022737"/>
    </source>
</evidence>
<feature type="domain" description="Apple" evidence="6">
    <location>
        <begin position="501"/>
        <end position="573"/>
    </location>
</feature>
<protein>
    <recommendedName>
        <fullName evidence="6">Apple domain-containing protein</fullName>
    </recommendedName>
</protein>
<dbReference type="AlphaFoldDB" id="A0A6G0WQK7"/>
<dbReference type="SUPFAM" id="SSF54001">
    <property type="entry name" value="Cysteine proteinases"/>
    <property type="match status" value="1"/>
</dbReference>
<dbReference type="SMART" id="SM00645">
    <property type="entry name" value="Pept_C1"/>
    <property type="match status" value="1"/>
</dbReference>
<evidence type="ECO:0000313" key="7">
    <source>
        <dbReference type="EMBL" id="KAF0729670.1"/>
    </source>
</evidence>
<dbReference type="InterPro" id="IPR013128">
    <property type="entry name" value="Peptidase_C1A"/>
</dbReference>
<keyword evidence="2" id="KW-0677">Repeat</keyword>
<dbReference type="Gene3D" id="3.90.70.10">
    <property type="entry name" value="Cysteine proteinases"/>
    <property type="match status" value="1"/>
</dbReference>
<dbReference type="Proteomes" id="UP000481153">
    <property type="component" value="Unassembled WGS sequence"/>
</dbReference>
<dbReference type="InterPro" id="IPR038765">
    <property type="entry name" value="Papain-like_cys_pep_sf"/>
</dbReference>
<dbReference type="Gene3D" id="3.50.4.10">
    <property type="entry name" value="Hepatocyte Growth Factor"/>
    <property type="match status" value="5"/>
</dbReference>
<dbReference type="CDD" id="cd02248">
    <property type="entry name" value="Peptidase_C1A"/>
    <property type="match status" value="1"/>
</dbReference>
<evidence type="ECO:0000256" key="1">
    <source>
        <dbReference type="ARBA" id="ARBA00008455"/>
    </source>
</evidence>
<dbReference type="InterPro" id="IPR039417">
    <property type="entry name" value="Peptidase_C1A_papain-like"/>
</dbReference>
<dbReference type="GO" id="GO:0008234">
    <property type="term" value="F:cysteine-type peptidase activity"/>
    <property type="evidence" value="ECO:0007669"/>
    <property type="project" value="InterPro"/>
</dbReference>
<keyword evidence="4" id="KW-1015">Disulfide bond</keyword>
<comment type="similarity">
    <text evidence="1">Belongs to the peptidase C1 family.</text>
</comment>
<dbReference type="GO" id="GO:0005576">
    <property type="term" value="C:extracellular region"/>
    <property type="evidence" value="ECO:0007669"/>
    <property type="project" value="InterPro"/>
</dbReference>
<evidence type="ECO:0000256" key="5">
    <source>
        <dbReference type="SAM" id="SignalP"/>
    </source>
</evidence>
<dbReference type="PANTHER" id="PTHR12411">
    <property type="entry name" value="CYSTEINE PROTEASE FAMILY C1-RELATED"/>
    <property type="match status" value="1"/>
</dbReference>
<comment type="caution">
    <text evidence="7">The sequence shown here is derived from an EMBL/GenBank/DDBJ whole genome shotgun (WGS) entry which is preliminary data.</text>
</comment>
<organism evidence="7 8">
    <name type="scientific">Aphanomyces euteiches</name>
    <dbReference type="NCBI Taxonomy" id="100861"/>
    <lineage>
        <taxon>Eukaryota</taxon>
        <taxon>Sar</taxon>
        <taxon>Stramenopiles</taxon>
        <taxon>Oomycota</taxon>
        <taxon>Saprolegniomycetes</taxon>
        <taxon>Saprolegniales</taxon>
        <taxon>Verrucalvaceae</taxon>
        <taxon>Aphanomyces</taxon>
    </lineage>
</organism>
<gene>
    <name evidence="7" type="ORF">Ae201684_012731</name>
</gene>